<dbReference type="SUPFAM" id="SSF55874">
    <property type="entry name" value="ATPase domain of HSP90 chaperone/DNA topoisomerase II/histidine kinase"/>
    <property type="match status" value="1"/>
</dbReference>
<evidence type="ECO:0000256" key="5">
    <source>
        <dbReference type="ARBA" id="ARBA00022553"/>
    </source>
</evidence>
<evidence type="ECO:0000256" key="6">
    <source>
        <dbReference type="ARBA" id="ARBA00022692"/>
    </source>
</evidence>
<dbReference type="Gene3D" id="1.10.287.130">
    <property type="match status" value="1"/>
</dbReference>
<dbReference type="PRINTS" id="PR00344">
    <property type="entry name" value="BCTRLSENSOR"/>
</dbReference>
<evidence type="ECO:0000256" key="8">
    <source>
        <dbReference type="SAM" id="Coils"/>
    </source>
</evidence>
<dbReference type="GO" id="GO:0000155">
    <property type="term" value="F:phosphorelay sensor kinase activity"/>
    <property type="evidence" value="ECO:0007669"/>
    <property type="project" value="InterPro"/>
</dbReference>
<evidence type="ECO:0000313" key="12">
    <source>
        <dbReference type="Proteomes" id="UP000307874"/>
    </source>
</evidence>
<keyword evidence="7 9" id="KW-1133">Transmembrane helix</keyword>
<dbReference type="AlphaFoldDB" id="A0A5C4JVG7"/>
<dbReference type="CDD" id="cd00082">
    <property type="entry name" value="HisKA"/>
    <property type="match status" value="1"/>
</dbReference>
<protein>
    <recommendedName>
        <fullName evidence="3">histidine kinase</fullName>
        <ecNumber evidence="3">2.7.13.3</ecNumber>
    </recommendedName>
</protein>
<dbReference type="InterPro" id="IPR004358">
    <property type="entry name" value="Sig_transdc_His_kin-like_C"/>
</dbReference>
<feature type="coiled-coil region" evidence="8">
    <location>
        <begin position="351"/>
        <end position="378"/>
    </location>
</feature>
<dbReference type="PANTHER" id="PTHR43065:SF47">
    <property type="match status" value="1"/>
</dbReference>
<dbReference type="SUPFAM" id="SSF103190">
    <property type="entry name" value="Sensory domain-like"/>
    <property type="match status" value="2"/>
</dbReference>
<evidence type="ECO:0000256" key="9">
    <source>
        <dbReference type="SAM" id="Phobius"/>
    </source>
</evidence>
<comment type="catalytic activity">
    <reaction evidence="1">
        <text>ATP + protein L-histidine = ADP + protein N-phospho-L-histidine.</text>
        <dbReference type="EC" id="2.7.13.3"/>
    </reaction>
</comment>
<dbReference type="Pfam" id="PF21623">
    <property type="entry name" value="HK_sensor_dom_bact"/>
    <property type="match status" value="1"/>
</dbReference>
<dbReference type="EC" id="2.7.13.3" evidence="3"/>
<keyword evidence="4" id="KW-1003">Cell membrane</keyword>
<evidence type="ECO:0000256" key="3">
    <source>
        <dbReference type="ARBA" id="ARBA00012438"/>
    </source>
</evidence>
<keyword evidence="9" id="KW-0472">Membrane</keyword>
<reference evidence="11 12" key="1">
    <citation type="submission" date="2019-06" db="EMBL/GenBank/DDBJ databases">
        <title>Martelella lutilitoris sp. nov., isolated from a tidal mudflat.</title>
        <authorList>
            <person name="Kim Y.-J."/>
        </authorList>
    </citation>
    <scope>NUCLEOTIDE SEQUENCE [LARGE SCALE GENOMIC DNA]</scope>
    <source>
        <strain evidence="11 12">GH2-6</strain>
    </source>
</reference>
<evidence type="ECO:0000256" key="1">
    <source>
        <dbReference type="ARBA" id="ARBA00000085"/>
    </source>
</evidence>
<keyword evidence="12" id="KW-1185">Reference proteome</keyword>
<dbReference type="OrthoDB" id="7568856at2"/>
<feature type="domain" description="Histidine kinase" evidence="10">
    <location>
        <begin position="387"/>
        <end position="619"/>
    </location>
</feature>
<gene>
    <name evidence="11" type="ORF">FF124_04665</name>
</gene>
<keyword evidence="5" id="KW-0597">Phosphoprotein</keyword>
<dbReference type="GO" id="GO:0005886">
    <property type="term" value="C:plasma membrane"/>
    <property type="evidence" value="ECO:0007669"/>
    <property type="project" value="UniProtKB-SubCell"/>
</dbReference>
<feature type="transmembrane region" description="Helical" evidence="9">
    <location>
        <begin position="27"/>
        <end position="47"/>
    </location>
</feature>
<dbReference type="Gene3D" id="3.30.565.10">
    <property type="entry name" value="Histidine kinase-like ATPase, C-terminal domain"/>
    <property type="match status" value="1"/>
</dbReference>
<evidence type="ECO:0000256" key="2">
    <source>
        <dbReference type="ARBA" id="ARBA00004651"/>
    </source>
</evidence>
<keyword evidence="6 9" id="KW-0812">Transmembrane</keyword>
<dbReference type="EMBL" id="VCLB01000002">
    <property type="protein sequence ID" value="TNB49282.1"/>
    <property type="molecule type" value="Genomic_DNA"/>
</dbReference>
<dbReference type="InterPro" id="IPR003594">
    <property type="entry name" value="HATPase_dom"/>
</dbReference>
<dbReference type="InterPro" id="IPR048760">
    <property type="entry name" value="VP0354-like_sensor_dom"/>
</dbReference>
<evidence type="ECO:0000256" key="4">
    <source>
        <dbReference type="ARBA" id="ARBA00022475"/>
    </source>
</evidence>
<keyword evidence="8" id="KW-0175">Coiled coil</keyword>
<dbReference type="Proteomes" id="UP000307874">
    <property type="component" value="Unassembled WGS sequence"/>
</dbReference>
<proteinExistence type="predicted"/>
<dbReference type="Gene3D" id="3.30.450.20">
    <property type="entry name" value="PAS domain"/>
    <property type="match status" value="2"/>
</dbReference>
<sequence length="636" mass="69464">MTRKHDMRGTLRSFLGRIVRMPTMDEWRLMLALFAAAFTIILLIWYVSYSVEQRLQEQRSRLQAEGALRLADIWVSGFIADYAQFLNVIEDGYAFKGRLEGEVETAALVQDFSAWVRAKPDIAQLRYIAADGMEQVRVDRVGDAIVPVGQSDLQDKSARYYFQAANSLPAGSLYLSPLDLNVEGGMIEEPWQPVLRLAAPVFTADGVRRGVLVVNLDASSILVKLDLLASPFVRRIQLLNADGYWMGGVARRDRWGFMFDKETTLAVRAPELFTDMKAGVEHQGGAQRYVFAGLPLGETIAEDAGFERVETADTPWYLLVAYPRAPAFVSSENLPGFAVLFLASAVFAALASRLINHRRAAEARVRAAEERMVRIDRLAGLGGLVAGVSHELNTPIGNAMMVATTIDRRAESLQEALQEGRVGRNAFARALDDIRHGTRMTREALEGASEIIGNFKQIAVDQASDRRRRFSLERYLLDTISLLQPQFSKGNVRLVSGPMDDVRMHSCPGPLGQAVTNLINNARLHAFPDGAAGTVTVTAEGKDGGRVAITVADDGCGIAPEHRDRIFDPFFSTSFGKGGSGLGLVIVHNIVTGVLGGDITVDSAPGAGTRITLLIPLVSPLRGIDSNAYQTKEHGP</sequence>
<dbReference type="Pfam" id="PF02518">
    <property type="entry name" value="HATPase_c"/>
    <property type="match status" value="1"/>
</dbReference>
<dbReference type="CDD" id="cd18773">
    <property type="entry name" value="PDC1_HK_sensor"/>
    <property type="match status" value="1"/>
</dbReference>
<name>A0A5C4JVG7_9HYPH</name>
<dbReference type="InterPro" id="IPR003661">
    <property type="entry name" value="HisK_dim/P_dom"/>
</dbReference>
<dbReference type="PANTHER" id="PTHR43065">
    <property type="entry name" value="SENSOR HISTIDINE KINASE"/>
    <property type="match status" value="1"/>
</dbReference>
<dbReference type="InterPro" id="IPR005467">
    <property type="entry name" value="His_kinase_dom"/>
</dbReference>
<comment type="caution">
    <text evidence="11">The sequence shown here is derived from an EMBL/GenBank/DDBJ whole genome shotgun (WGS) entry which is preliminary data.</text>
</comment>
<evidence type="ECO:0000256" key="7">
    <source>
        <dbReference type="ARBA" id="ARBA00022989"/>
    </source>
</evidence>
<organism evidence="11 12">
    <name type="scientific">Martelella lutilitoris</name>
    <dbReference type="NCBI Taxonomy" id="2583532"/>
    <lineage>
        <taxon>Bacteria</taxon>
        <taxon>Pseudomonadati</taxon>
        <taxon>Pseudomonadota</taxon>
        <taxon>Alphaproteobacteria</taxon>
        <taxon>Hyphomicrobiales</taxon>
        <taxon>Aurantimonadaceae</taxon>
        <taxon>Martelella</taxon>
    </lineage>
</organism>
<evidence type="ECO:0000313" key="11">
    <source>
        <dbReference type="EMBL" id="TNB49282.1"/>
    </source>
</evidence>
<evidence type="ECO:0000259" key="10">
    <source>
        <dbReference type="PROSITE" id="PS50109"/>
    </source>
</evidence>
<accession>A0A5C4JVG7</accession>
<dbReference type="InterPro" id="IPR036890">
    <property type="entry name" value="HATPase_C_sf"/>
</dbReference>
<comment type="subcellular location">
    <subcellularLocation>
        <location evidence="2">Cell membrane</location>
        <topology evidence="2">Multi-pass membrane protein</topology>
    </subcellularLocation>
</comment>
<dbReference type="SMART" id="SM00387">
    <property type="entry name" value="HATPase_c"/>
    <property type="match status" value="1"/>
</dbReference>
<dbReference type="InterPro" id="IPR029151">
    <property type="entry name" value="Sensor-like_sf"/>
</dbReference>
<dbReference type="PROSITE" id="PS50109">
    <property type="entry name" value="HIS_KIN"/>
    <property type="match status" value="1"/>
</dbReference>